<organismHost>
    <name type="scientific">Homo sapiens</name>
    <name type="common">Human</name>
    <dbReference type="NCBI Taxonomy" id="9606"/>
</organismHost>
<dbReference type="EMBL" id="AY693590">
    <property type="protein sequence ID" value="AAU10620.1"/>
    <property type="molecule type" value="Genomic_DNA"/>
</dbReference>
<sequence>TFHEGYQRRSSFVATHSLGLSNSSKQESWLWKGPSRSTAPRNLGFSGSTLFRTTNVPWNSTWGNKSLDKIWNMTWIQWEKEIDNFPGIISSLIEASKPSRKGMTRNFWNWPMGKLVELVSHTHGCGYKILSSCRSLG</sequence>
<protein>
    <submittedName>
        <fullName evidence="1">Envelope glycoprotein</fullName>
    </submittedName>
</protein>
<name>Q66LK5_HV1</name>
<dbReference type="GO" id="GO:0019031">
    <property type="term" value="C:viral envelope"/>
    <property type="evidence" value="ECO:0007669"/>
    <property type="project" value="UniProtKB-KW"/>
</dbReference>
<reference evidence="1" key="1">
    <citation type="journal article" date="2005" name="AIDS Res. Hum. Retroviruses">
        <title>HIV type 1 subtypes in circulation in northern Kenya.</title>
        <authorList>
            <person name="Khamadi S.A."/>
            <person name="Ochieng W."/>
            <person name="Lihana R.W."/>
            <person name="Kinyua J."/>
            <person name="Muriuki J."/>
            <person name="Mwangi J."/>
            <person name="Lwembe R."/>
            <person name="Kiptoo M."/>
            <person name="Osman S."/>
            <person name="Lagat N."/>
            <person name="Pelle R."/>
            <person name="Muigai A."/>
            <person name="Carter J.Y."/>
            <person name="Oishi I."/>
            <person name="Ichimura H."/>
            <person name="Mwaniki D.L."/>
            <person name="Okoth F.A."/>
            <person name="Mpoke S."/>
            <person name="Songok E.M."/>
        </authorList>
    </citation>
    <scope>NUCLEOTIDE SEQUENCE</scope>
    <source>
        <strain evidence="1">D</strain>
    </source>
</reference>
<dbReference type="SUPFAM" id="SSF58069">
    <property type="entry name" value="Virus ectodomain"/>
    <property type="match status" value="1"/>
</dbReference>
<accession>Q66LK5</accession>
<keyword evidence="1" id="KW-0946">Virion</keyword>
<gene>
    <name evidence="1" type="primary">env</name>
</gene>
<organism evidence="1">
    <name type="scientific">Human immunodeficiency virus type 1</name>
    <name type="common">HIV-1</name>
    <dbReference type="NCBI Taxonomy" id="11676"/>
    <lineage>
        <taxon>Viruses</taxon>
        <taxon>Riboviria</taxon>
        <taxon>Pararnavirae</taxon>
        <taxon>Artverviricota</taxon>
        <taxon>Revtraviricetes</taxon>
        <taxon>Ortervirales</taxon>
        <taxon>Retroviridae</taxon>
        <taxon>Orthoretrovirinae</taxon>
        <taxon>Lentivirus</taxon>
        <taxon>Lentivirus humimdef1</taxon>
    </lineage>
</organism>
<proteinExistence type="predicted"/>
<feature type="non-terminal residue" evidence="1">
    <location>
        <position position="137"/>
    </location>
</feature>
<keyword evidence="1" id="KW-0261">Viral envelope protein</keyword>
<feature type="non-terminal residue" evidence="1">
    <location>
        <position position="1"/>
    </location>
</feature>
<dbReference type="Gene3D" id="1.10.287.210">
    <property type="match status" value="1"/>
</dbReference>
<evidence type="ECO:0000313" key="1">
    <source>
        <dbReference type="EMBL" id="AAU10620.1"/>
    </source>
</evidence>